<proteinExistence type="predicted"/>
<evidence type="ECO:0000256" key="1">
    <source>
        <dbReference type="ARBA" id="ARBA00004651"/>
    </source>
</evidence>
<dbReference type="NCBIfam" id="TIGR00792">
    <property type="entry name" value="gph"/>
    <property type="match status" value="1"/>
</dbReference>
<evidence type="ECO:0000256" key="5">
    <source>
        <dbReference type="ARBA" id="ARBA00023136"/>
    </source>
</evidence>
<dbReference type="CDD" id="cd17332">
    <property type="entry name" value="MFS_MelB_like"/>
    <property type="match status" value="1"/>
</dbReference>
<dbReference type="PANTHER" id="PTHR11328">
    <property type="entry name" value="MAJOR FACILITATOR SUPERFAMILY DOMAIN-CONTAINING PROTEIN"/>
    <property type="match status" value="1"/>
</dbReference>
<name>A0A1B2DG33_9BACL</name>
<evidence type="ECO:0000256" key="4">
    <source>
        <dbReference type="ARBA" id="ARBA00022989"/>
    </source>
</evidence>
<evidence type="ECO:0000256" key="2">
    <source>
        <dbReference type="ARBA" id="ARBA00022448"/>
    </source>
</evidence>
<feature type="domain" description="Major facilitator superfamily (MFS) profile" evidence="7">
    <location>
        <begin position="1"/>
        <end position="436"/>
    </location>
</feature>
<accession>A0A1B2DG33</accession>
<dbReference type="Gene3D" id="1.20.1250.20">
    <property type="entry name" value="MFS general substrate transporter like domains"/>
    <property type="match status" value="2"/>
</dbReference>
<gene>
    <name evidence="8" type="ORF">BBD42_09290</name>
</gene>
<sequence>MGTNNGNIKIGEKFAYGLGDGANSVVWASVGAFMLYFFTDIAHLSAAVAGTILLWARVIDGFVDILVGTLVDRTQTRFGKARPWILWMALPFGLFTIMLFSVPDFSMTGKIVYYSIAYFAVNIIYSCINIPYGTLNSLITQDQQERQVLNIFRMLTALIVSLVVIVGTTGFVKALGNDGGAWQQTFIIYSVIAVFMYFITFFGTKERVKIVTNTDTDTQVTTKMRIISMLKNENMWIVFALSITMFLTNGMSGINIYYCKYIFGDETKMSLLMLASYAPILLVLPVSALFVKKLGKRNYTLVGCFISIVGFVIMLMAPENLNIILIGSLIKGIGMGALMATIFPMVFDTIEYGEWKTGIRAEALTYSMSSVASKLGTAGGAAIIAALLSVGGYVAGADTQSDSAMLAFKASFIYIQFALLILTTVLLFFYKLDKMYPTIMKELEARKNA</sequence>
<feature type="transmembrane region" description="Helical" evidence="6">
    <location>
        <begin position="151"/>
        <end position="174"/>
    </location>
</feature>
<feature type="transmembrane region" description="Helical" evidence="6">
    <location>
        <begin position="407"/>
        <end position="430"/>
    </location>
</feature>
<evidence type="ECO:0000256" key="6">
    <source>
        <dbReference type="SAM" id="Phobius"/>
    </source>
</evidence>
<dbReference type="InterPro" id="IPR039672">
    <property type="entry name" value="MFS_2"/>
</dbReference>
<reference evidence="8" key="1">
    <citation type="submission" date="2016-08" db="EMBL/GenBank/DDBJ databases">
        <title>Complete Genome Seqeunce of Paenibacillus sp. BIHB 4019 from tea rhizoplane.</title>
        <authorList>
            <person name="Thakur R."/>
            <person name="Swarnkar M.K."/>
            <person name="Gulati A."/>
        </authorList>
    </citation>
    <scope>NUCLEOTIDE SEQUENCE [LARGE SCALE GENOMIC DNA]</scope>
    <source>
        <strain evidence="8">BIHB4019</strain>
    </source>
</reference>
<feature type="transmembrane region" description="Helical" evidence="6">
    <location>
        <begin position="298"/>
        <end position="317"/>
    </location>
</feature>
<dbReference type="Pfam" id="PF13347">
    <property type="entry name" value="MFS_2"/>
    <property type="match status" value="1"/>
</dbReference>
<dbReference type="PROSITE" id="PS50850">
    <property type="entry name" value="MFS"/>
    <property type="match status" value="1"/>
</dbReference>
<dbReference type="EMBL" id="CP016808">
    <property type="protein sequence ID" value="ANY66629.1"/>
    <property type="molecule type" value="Genomic_DNA"/>
</dbReference>
<dbReference type="GO" id="GO:0006814">
    <property type="term" value="P:sodium ion transport"/>
    <property type="evidence" value="ECO:0007669"/>
    <property type="project" value="InterPro"/>
</dbReference>
<dbReference type="AlphaFoldDB" id="A0A1B2DG33"/>
<feature type="transmembrane region" description="Helical" evidence="6">
    <location>
        <begin position="270"/>
        <end position="291"/>
    </location>
</feature>
<dbReference type="PANTHER" id="PTHR11328:SF24">
    <property type="entry name" value="MAJOR FACILITATOR SUPERFAMILY (MFS) PROFILE DOMAIN-CONTAINING PROTEIN"/>
    <property type="match status" value="1"/>
</dbReference>
<feature type="transmembrane region" description="Helical" evidence="6">
    <location>
        <begin position="111"/>
        <end position="130"/>
    </location>
</feature>
<comment type="subcellular location">
    <subcellularLocation>
        <location evidence="1">Cell membrane</location>
        <topology evidence="1">Multi-pass membrane protein</topology>
    </subcellularLocation>
</comment>
<dbReference type="SUPFAM" id="SSF103473">
    <property type="entry name" value="MFS general substrate transporter"/>
    <property type="match status" value="1"/>
</dbReference>
<feature type="transmembrane region" description="Helical" evidence="6">
    <location>
        <begin position="186"/>
        <end position="204"/>
    </location>
</feature>
<dbReference type="InterPro" id="IPR036259">
    <property type="entry name" value="MFS_trans_sf"/>
</dbReference>
<keyword evidence="5 6" id="KW-0472">Membrane</keyword>
<dbReference type="RefSeq" id="WP_099517912.1">
    <property type="nucleotide sequence ID" value="NZ_CP016808.1"/>
</dbReference>
<keyword evidence="4 6" id="KW-1133">Transmembrane helix</keyword>
<feature type="transmembrane region" description="Helical" evidence="6">
    <location>
        <begin position="375"/>
        <end position="395"/>
    </location>
</feature>
<evidence type="ECO:0000259" key="7">
    <source>
        <dbReference type="PROSITE" id="PS50850"/>
    </source>
</evidence>
<feature type="transmembrane region" description="Helical" evidence="6">
    <location>
        <begin position="21"/>
        <end position="38"/>
    </location>
</feature>
<organism evidence="8">
    <name type="scientific">Paenibacillus sp. BIHB 4019</name>
    <dbReference type="NCBI Taxonomy" id="1870819"/>
    <lineage>
        <taxon>Bacteria</taxon>
        <taxon>Bacillati</taxon>
        <taxon>Bacillota</taxon>
        <taxon>Bacilli</taxon>
        <taxon>Bacillales</taxon>
        <taxon>Paenibacillaceae</taxon>
        <taxon>Paenibacillus</taxon>
    </lineage>
</organism>
<feature type="transmembrane region" description="Helical" evidence="6">
    <location>
        <begin position="44"/>
        <end position="63"/>
    </location>
</feature>
<evidence type="ECO:0000313" key="8">
    <source>
        <dbReference type="EMBL" id="ANY66629.1"/>
    </source>
</evidence>
<evidence type="ECO:0000256" key="3">
    <source>
        <dbReference type="ARBA" id="ARBA00022692"/>
    </source>
</evidence>
<dbReference type="GO" id="GO:0005886">
    <property type="term" value="C:plasma membrane"/>
    <property type="evidence" value="ECO:0007669"/>
    <property type="project" value="UniProtKB-SubCell"/>
</dbReference>
<feature type="transmembrane region" description="Helical" evidence="6">
    <location>
        <begin position="235"/>
        <end position="258"/>
    </location>
</feature>
<dbReference type="GO" id="GO:0015293">
    <property type="term" value="F:symporter activity"/>
    <property type="evidence" value="ECO:0007669"/>
    <property type="project" value="InterPro"/>
</dbReference>
<keyword evidence="3 6" id="KW-0812">Transmembrane</keyword>
<feature type="transmembrane region" description="Helical" evidence="6">
    <location>
        <begin position="323"/>
        <end position="347"/>
    </location>
</feature>
<dbReference type="GO" id="GO:0008643">
    <property type="term" value="P:carbohydrate transport"/>
    <property type="evidence" value="ECO:0007669"/>
    <property type="project" value="InterPro"/>
</dbReference>
<feature type="transmembrane region" description="Helical" evidence="6">
    <location>
        <begin position="84"/>
        <end position="105"/>
    </location>
</feature>
<protein>
    <recommendedName>
        <fullName evidence="7">Major facilitator superfamily (MFS) profile domain-containing protein</fullName>
    </recommendedName>
</protein>
<dbReference type="InterPro" id="IPR001927">
    <property type="entry name" value="Na/Gal_symport"/>
</dbReference>
<keyword evidence="2" id="KW-0813">Transport</keyword>
<dbReference type="InterPro" id="IPR020846">
    <property type="entry name" value="MFS_dom"/>
</dbReference>